<keyword evidence="1" id="KW-0812">Transmembrane</keyword>
<keyword evidence="1" id="KW-1133">Transmembrane helix</keyword>
<dbReference type="Gene3D" id="2.60.120.200">
    <property type="match status" value="1"/>
</dbReference>
<keyword evidence="2" id="KW-0732">Signal</keyword>
<evidence type="ECO:0000313" key="4">
    <source>
        <dbReference type="EMBL" id="KAJ8299198.1"/>
    </source>
</evidence>
<feature type="signal peptide" evidence="2">
    <location>
        <begin position="1"/>
        <end position="19"/>
    </location>
</feature>
<protein>
    <recommendedName>
        <fullName evidence="3">Carbohydrate-binding module family 19 domain-containing protein</fullName>
    </recommendedName>
</protein>
<evidence type="ECO:0000256" key="2">
    <source>
        <dbReference type="SAM" id="SignalP"/>
    </source>
</evidence>
<feature type="transmembrane region" description="Helical" evidence="1">
    <location>
        <begin position="270"/>
        <end position="293"/>
    </location>
</feature>
<sequence>MSVLYLSTVLLLTIPEVGSIRIIIEGTREKSYVGDIAVDDFKFYNCTETTTSPFETTLTTTNDVETTHDQGTSIADVQTIDTKDPFSKISPVTSRVKITTTSPPTSTPSTFSLTVANRSISTDSKYQKTTNIMMKTKKFTNNEIQNKNQFTTEHNMNLTKSERTTLGFILTSNKNGNLLTLGVTGSTSKTTLDTNKKDIPSKSIITGSGYTSTLKSTGNGSSTHSMSGRQGKFHYARLMTVSTSSSQQNYTKNNLKAGDLSEHLIQNTTLIIVISVCTICVTAIVLIIIIFICRKRKSQDDDPLEEMKTHFVYKKSVDFTMSRENMTEDVCNQGFGLPVRDLL</sequence>
<evidence type="ECO:0000313" key="5">
    <source>
        <dbReference type="Proteomes" id="UP001217089"/>
    </source>
</evidence>
<feature type="chain" id="PRO_5047520672" description="Carbohydrate-binding module family 19 domain-containing protein" evidence="2">
    <location>
        <begin position="20"/>
        <end position="343"/>
    </location>
</feature>
<dbReference type="Pfam" id="PF03427">
    <property type="entry name" value="CBM_19"/>
    <property type="match status" value="1"/>
</dbReference>
<proteinExistence type="predicted"/>
<evidence type="ECO:0000256" key="1">
    <source>
        <dbReference type="SAM" id="Phobius"/>
    </source>
</evidence>
<keyword evidence="1" id="KW-0472">Membrane</keyword>
<feature type="domain" description="Carbohydrate-binding module family 19" evidence="3">
    <location>
        <begin position="98"/>
        <end position="130"/>
    </location>
</feature>
<dbReference type="Proteomes" id="UP001217089">
    <property type="component" value="Unassembled WGS sequence"/>
</dbReference>
<gene>
    <name evidence="4" type="ORF">KUTeg_023258</name>
</gene>
<dbReference type="EMBL" id="JARBDR010000921">
    <property type="protein sequence ID" value="KAJ8299198.1"/>
    <property type="molecule type" value="Genomic_DNA"/>
</dbReference>
<name>A0ABQ9E143_TEGGR</name>
<dbReference type="InterPro" id="IPR005089">
    <property type="entry name" value="CBM19"/>
</dbReference>
<organism evidence="4 5">
    <name type="scientific">Tegillarca granosa</name>
    <name type="common">Malaysian cockle</name>
    <name type="synonym">Anadara granosa</name>
    <dbReference type="NCBI Taxonomy" id="220873"/>
    <lineage>
        <taxon>Eukaryota</taxon>
        <taxon>Metazoa</taxon>
        <taxon>Spiralia</taxon>
        <taxon>Lophotrochozoa</taxon>
        <taxon>Mollusca</taxon>
        <taxon>Bivalvia</taxon>
        <taxon>Autobranchia</taxon>
        <taxon>Pteriomorphia</taxon>
        <taxon>Arcoida</taxon>
        <taxon>Arcoidea</taxon>
        <taxon>Arcidae</taxon>
        <taxon>Tegillarca</taxon>
    </lineage>
</organism>
<keyword evidence="5" id="KW-1185">Reference proteome</keyword>
<reference evidence="4 5" key="1">
    <citation type="submission" date="2022-12" db="EMBL/GenBank/DDBJ databases">
        <title>Chromosome-level genome of Tegillarca granosa.</title>
        <authorList>
            <person name="Kim J."/>
        </authorList>
    </citation>
    <scope>NUCLEOTIDE SEQUENCE [LARGE SCALE GENOMIC DNA]</scope>
    <source>
        <strain evidence="4">Teg-2019</strain>
        <tissue evidence="4">Adductor muscle</tissue>
    </source>
</reference>
<evidence type="ECO:0000259" key="3">
    <source>
        <dbReference type="Pfam" id="PF03427"/>
    </source>
</evidence>
<comment type="caution">
    <text evidence="4">The sequence shown here is derived from an EMBL/GenBank/DDBJ whole genome shotgun (WGS) entry which is preliminary data.</text>
</comment>
<accession>A0ABQ9E143</accession>